<evidence type="ECO:0000256" key="1">
    <source>
        <dbReference type="ARBA" id="ARBA00022475"/>
    </source>
</evidence>
<dbReference type="Proteomes" id="UP000237889">
    <property type="component" value="Chromosome"/>
</dbReference>
<feature type="transmembrane region" description="Helical" evidence="5">
    <location>
        <begin position="20"/>
        <end position="38"/>
    </location>
</feature>
<dbReference type="GO" id="GO:0005886">
    <property type="term" value="C:plasma membrane"/>
    <property type="evidence" value="ECO:0007669"/>
    <property type="project" value="UniProtKB-SubCell"/>
</dbReference>
<protein>
    <recommendedName>
        <fullName evidence="5">UPF0314 protein C6569_19295</fullName>
    </recommendedName>
</protein>
<dbReference type="NCBIfam" id="NF002099">
    <property type="entry name" value="PRK00944.1"/>
    <property type="match status" value="1"/>
</dbReference>
<gene>
    <name evidence="6" type="ORF">C6569_19295</name>
</gene>
<dbReference type="AlphaFoldDB" id="A0A2S0NHY8"/>
<comment type="subcellular location">
    <subcellularLocation>
        <location evidence="5">Cell membrane</location>
        <topology evidence="5">Multi-pass membrane protein</topology>
    </subcellularLocation>
</comment>
<keyword evidence="7" id="KW-1185">Reference proteome</keyword>
<proteinExistence type="inferred from homology"/>
<dbReference type="InterPro" id="IPR019691">
    <property type="entry name" value="DUF2585"/>
</dbReference>
<evidence type="ECO:0000256" key="4">
    <source>
        <dbReference type="ARBA" id="ARBA00023136"/>
    </source>
</evidence>
<dbReference type="HAMAP" id="MF_01514">
    <property type="entry name" value="UPF0314"/>
    <property type="match status" value="1"/>
</dbReference>
<keyword evidence="4 5" id="KW-0472">Membrane</keyword>
<keyword evidence="3 5" id="KW-1133">Transmembrane helix</keyword>
<name>A0A2S0NHY8_9HYPH</name>
<evidence type="ECO:0000256" key="2">
    <source>
        <dbReference type="ARBA" id="ARBA00022692"/>
    </source>
</evidence>
<keyword evidence="2 5" id="KW-0812">Transmembrane</keyword>
<dbReference type="KEGG" id="phr:C6569_19295"/>
<sequence>MTGPAARDSGPAGGFPWWQALPLMLLLLAVQAGVLYAMGRLPICACGTVKFWHGIVNSSENSQHLADWYTFSHIVHGFLFYFVAWLVLPRSSIWTRLVLAVVVEGAWEIAENTPMIIERYRAATISLGYNGDTIVNSLADTAAMIAGFLLAALLPAWATIGLAIAMEVGVAAVIRDNLILNIIMLVHPIEAIRIWQQGAG</sequence>
<evidence type="ECO:0000313" key="6">
    <source>
        <dbReference type="EMBL" id="AVO47775.1"/>
    </source>
</evidence>
<dbReference type="OrthoDB" id="9811954at2"/>
<accession>A0A2S0NHY8</accession>
<organism evidence="6 7">
    <name type="scientific">Phreatobacter cathodiphilus</name>
    <dbReference type="NCBI Taxonomy" id="1868589"/>
    <lineage>
        <taxon>Bacteria</taxon>
        <taxon>Pseudomonadati</taxon>
        <taxon>Pseudomonadota</taxon>
        <taxon>Alphaproteobacteria</taxon>
        <taxon>Hyphomicrobiales</taxon>
        <taxon>Phreatobacteraceae</taxon>
        <taxon>Phreatobacter</taxon>
    </lineage>
</organism>
<feature type="transmembrane region" description="Helical" evidence="5">
    <location>
        <begin position="142"/>
        <end position="166"/>
    </location>
</feature>
<comment type="similarity">
    <text evidence="5">Belongs to the UPF0314 family.</text>
</comment>
<reference evidence="6 7" key="1">
    <citation type="submission" date="2018-03" db="EMBL/GenBank/DDBJ databases">
        <title>Genome sequencing of Phreatobacter sp.</title>
        <authorList>
            <person name="Kim S.-J."/>
            <person name="Heo J."/>
            <person name="Kwon S.-W."/>
        </authorList>
    </citation>
    <scope>NUCLEOTIDE SEQUENCE [LARGE SCALE GENOMIC DNA]</scope>
    <source>
        <strain evidence="6 7">S-12</strain>
    </source>
</reference>
<evidence type="ECO:0000256" key="3">
    <source>
        <dbReference type="ARBA" id="ARBA00022989"/>
    </source>
</evidence>
<dbReference type="RefSeq" id="WP_106751145.1">
    <property type="nucleotide sequence ID" value="NZ_CP027668.1"/>
</dbReference>
<dbReference type="EMBL" id="CP027668">
    <property type="protein sequence ID" value="AVO47775.1"/>
    <property type="molecule type" value="Genomic_DNA"/>
</dbReference>
<dbReference type="Pfam" id="PF10755">
    <property type="entry name" value="DUF2585"/>
    <property type="match status" value="1"/>
</dbReference>
<evidence type="ECO:0000256" key="5">
    <source>
        <dbReference type="HAMAP-Rule" id="MF_01514"/>
    </source>
</evidence>
<evidence type="ECO:0000313" key="7">
    <source>
        <dbReference type="Proteomes" id="UP000237889"/>
    </source>
</evidence>
<keyword evidence="1 5" id="KW-1003">Cell membrane</keyword>
<feature type="transmembrane region" description="Helical" evidence="5">
    <location>
        <begin position="68"/>
        <end position="88"/>
    </location>
</feature>